<comment type="cofactor">
    <cofactor evidence="2">
        <name>Mg(2+)</name>
        <dbReference type="ChEBI" id="CHEBI:18420"/>
    </cofactor>
</comment>
<comment type="subcellular location">
    <subcellularLocation>
        <location evidence="4">Cytoplasm</location>
        <location evidence="4">P-body</location>
    </subcellularLocation>
    <subcellularLocation>
        <location evidence="3">Nucleus</location>
    </subcellularLocation>
</comment>
<dbReference type="PANTHER" id="PTHR23114:SF17">
    <property type="entry name" value="M7GPPPN-MRNA HYDROLASE"/>
    <property type="match status" value="1"/>
</dbReference>
<evidence type="ECO:0000256" key="10">
    <source>
        <dbReference type="ARBA" id="ARBA00022884"/>
    </source>
</evidence>
<dbReference type="OrthoDB" id="18996at2759"/>
<dbReference type="GO" id="GO:0005634">
    <property type="term" value="C:nucleus"/>
    <property type="evidence" value="ECO:0007669"/>
    <property type="project" value="UniProtKB-SubCell"/>
</dbReference>
<evidence type="ECO:0000256" key="2">
    <source>
        <dbReference type="ARBA" id="ARBA00001946"/>
    </source>
</evidence>
<evidence type="ECO:0000256" key="13">
    <source>
        <dbReference type="ARBA" id="ARBA00047661"/>
    </source>
</evidence>
<dbReference type="EnsemblMetazoa" id="XM_038213235.1">
    <property type="protein sequence ID" value="XP_038069163.1"/>
    <property type="gene ID" value="LOC119738357"/>
</dbReference>
<dbReference type="EnsemblMetazoa" id="XM_038213226.1">
    <property type="protein sequence ID" value="XP_038069154.1"/>
    <property type="gene ID" value="LOC119738357"/>
</dbReference>
<dbReference type="InterPro" id="IPR015797">
    <property type="entry name" value="NUDIX_hydrolase-like_dom_sf"/>
</dbReference>
<dbReference type="RefSeq" id="XP_038069154.1">
    <property type="nucleotide sequence ID" value="XM_038213226.1"/>
</dbReference>
<dbReference type="GO" id="GO:0030145">
    <property type="term" value="F:manganese ion binding"/>
    <property type="evidence" value="ECO:0007669"/>
    <property type="project" value="InterPro"/>
</dbReference>
<dbReference type="Proteomes" id="UP000887568">
    <property type="component" value="Unplaced"/>
</dbReference>
<dbReference type="PROSITE" id="PS00893">
    <property type="entry name" value="NUDIX_BOX"/>
    <property type="match status" value="1"/>
</dbReference>
<dbReference type="GO" id="GO:0000290">
    <property type="term" value="P:deadenylation-dependent decapping of nuclear-transcribed mRNA"/>
    <property type="evidence" value="ECO:0007669"/>
    <property type="project" value="InterPro"/>
</dbReference>
<evidence type="ECO:0000259" key="17">
    <source>
        <dbReference type="PROSITE" id="PS51462"/>
    </source>
</evidence>
<evidence type="ECO:0000256" key="4">
    <source>
        <dbReference type="ARBA" id="ARBA00004201"/>
    </source>
</evidence>
<dbReference type="CDD" id="cd03672">
    <property type="entry name" value="NUDIX_Dcp2p_Nudt20"/>
    <property type="match status" value="1"/>
</dbReference>
<protein>
    <recommendedName>
        <fullName evidence="15">m7GpppN-mRNA hydrolase</fullName>
    </recommendedName>
    <alternativeName>
        <fullName evidence="16">mRNA-decapping enzyme 2</fullName>
    </alternativeName>
</protein>
<evidence type="ECO:0000313" key="19">
    <source>
        <dbReference type="Proteomes" id="UP000887568"/>
    </source>
</evidence>
<dbReference type="PROSITE" id="PS51462">
    <property type="entry name" value="NUDIX"/>
    <property type="match status" value="1"/>
</dbReference>
<sequence>MDGQQVTVAIPPDVLDSLCSRFLINIPAEERNNMIRVFFQIELAHWFYIDFYRAEKHFLPSCGIKEFSKAIFRHCPFLKEYNAKVDEHFAEWKEYKMSVPTYGAIMLDTTLQNIVMVQSFFSKTSWGFPKGKVNQGESPKQCAIREVQEETGFDITGLINEEEFIEATFNDQLARLYVVPNVPMDTDFKPKTRGEIKDVKWFHIDDLPTNKKDNAPKINLGLNPNNFFMAIPFMKTLKKRIIKRKGQKDPPRIESPLAALTKLTQPQLLQQQTITETLQNPSSGKQKTAGSSVNGITENRLMNDHRHKMKQQRAFSSQNQSQTELFLRFKDPHQEFQNGMTGRHKLQYNRASPTMGQGQLKGKGQQSGTTTQQHKYQILTRNHLKEGINDIATDAVITNKDNQLNQQGRLTASAFVNFRLDTVALMKAFDIGLYGRGVTR</sequence>
<dbReference type="Gene3D" id="3.90.79.10">
    <property type="entry name" value="Nucleoside Triphosphate Pyrophosphohydrolase"/>
    <property type="match status" value="1"/>
</dbReference>
<proteinExistence type="inferred from homology"/>
<dbReference type="SUPFAM" id="SSF140586">
    <property type="entry name" value="Dcp2 domain-like"/>
    <property type="match status" value="1"/>
</dbReference>
<dbReference type="GeneID" id="119738357"/>
<keyword evidence="19" id="KW-1185">Reference proteome</keyword>
<dbReference type="FunFam" id="3.90.79.10:FF:000003">
    <property type="entry name" value="M7GpppN-mRNA hydrolase isoform 2"/>
    <property type="match status" value="1"/>
</dbReference>
<comment type="catalytic activity">
    <reaction evidence="13">
        <text>a 5'-end (N(7)-methyl 5'-triphosphoguanosine)-ribonucleoside in mRNA + H2O = N(7)-methyl-GDP + a 5'-end phospho-ribonucleoside in mRNA + 2 H(+)</text>
        <dbReference type="Rhea" id="RHEA:67484"/>
        <dbReference type="Rhea" id="RHEA-COMP:15692"/>
        <dbReference type="Rhea" id="RHEA-COMP:17167"/>
        <dbReference type="ChEBI" id="CHEBI:15377"/>
        <dbReference type="ChEBI" id="CHEBI:15378"/>
        <dbReference type="ChEBI" id="CHEBI:63714"/>
        <dbReference type="ChEBI" id="CHEBI:138282"/>
        <dbReference type="ChEBI" id="CHEBI:156461"/>
        <dbReference type="EC" id="3.6.1.62"/>
    </reaction>
    <physiologicalReaction direction="left-to-right" evidence="13">
        <dbReference type="Rhea" id="RHEA:67485"/>
    </physiologicalReaction>
</comment>
<dbReference type="GO" id="GO:0000184">
    <property type="term" value="P:nuclear-transcribed mRNA catabolic process, nonsense-mediated decay"/>
    <property type="evidence" value="ECO:0007669"/>
    <property type="project" value="InterPro"/>
</dbReference>
<dbReference type="PANTHER" id="PTHR23114">
    <property type="entry name" value="M7GPPPN-MRNA HYDROLASE"/>
    <property type="match status" value="1"/>
</dbReference>
<dbReference type="InterPro" id="IPR036189">
    <property type="entry name" value="DCP2_BoxA_sf"/>
</dbReference>
<dbReference type="InterPro" id="IPR044099">
    <property type="entry name" value="Dcp2_NUDIX"/>
</dbReference>
<comment type="cofactor">
    <cofactor evidence="1">
        <name>Mn(2+)</name>
        <dbReference type="ChEBI" id="CHEBI:29035"/>
    </cofactor>
</comment>
<dbReference type="SUPFAM" id="SSF55811">
    <property type="entry name" value="Nudix"/>
    <property type="match status" value="1"/>
</dbReference>
<dbReference type="PRINTS" id="PR00502">
    <property type="entry name" value="NUDIXFAMILY"/>
</dbReference>
<dbReference type="RefSeq" id="XP_038069163.1">
    <property type="nucleotide sequence ID" value="XM_038213235.1"/>
</dbReference>
<keyword evidence="9" id="KW-0378">Hydrolase</keyword>
<keyword evidence="8" id="KW-0479">Metal-binding</keyword>
<evidence type="ECO:0000256" key="7">
    <source>
        <dbReference type="ARBA" id="ARBA00022553"/>
    </source>
</evidence>
<dbReference type="InterPro" id="IPR007722">
    <property type="entry name" value="DCP2_BoxA"/>
</dbReference>
<evidence type="ECO:0000256" key="9">
    <source>
        <dbReference type="ARBA" id="ARBA00022801"/>
    </source>
</evidence>
<evidence type="ECO:0000256" key="14">
    <source>
        <dbReference type="ARBA" id="ARBA00060003"/>
    </source>
</evidence>
<keyword evidence="7" id="KW-0597">Phosphoprotein</keyword>
<dbReference type="Pfam" id="PF05026">
    <property type="entry name" value="DCP2"/>
    <property type="match status" value="1"/>
</dbReference>
<keyword evidence="12" id="KW-0539">Nucleus</keyword>
<comment type="function">
    <text evidence="14">Decapping metalloenzyme that catalyzes the cleavage of the cap structure on mRNAs. Removes the 7-methyl guanine cap structure from mRNA molecules, yielding a 5'-phosphorylated mRNA fragment and 7m-GDP. Necessary for the degradation of mRNAs, both in normal mRNA turnover and in nonsense-mediated mRNA decay. Plays a role in replication-dependent histone mRNA degradation. Has higher activity towards mRNAs that lack a poly(A) tail. Has no activity towards a cap structure lacking an RNA moiety. The presence of a N(6)-methyladenosine methylation at the second transcribed position of mRNAs (N(6),2'-O-dimethyladenosine cap; m6A(m)) provides resistance to DCP2-mediated decapping. Blocks autophagy in nutrient-rich conditions by repressing the expression of ATG-related genes through degradation of their transcripts.</text>
</comment>
<evidence type="ECO:0000256" key="11">
    <source>
        <dbReference type="ARBA" id="ARBA00023211"/>
    </source>
</evidence>
<dbReference type="InterPro" id="IPR020476">
    <property type="entry name" value="Nudix_hydrolase"/>
</dbReference>
<dbReference type="GO" id="GO:0000932">
    <property type="term" value="C:P-body"/>
    <property type="evidence" value="ECO:0007669"/>
    <property type="project" value="UniProtKB-SubCell"/>
</dbReference>
<organism evidence="18 19">
    <name type="scientific">Patiria miniata</name>
    <name type="common">Bat star</name>
    <name type="synonym">Asterina miniata</name>
    <dbReference type="NCBI Taxonomy" id="46514"/>
    <lineage>
        <taxon>Eukaryota</taxon>
        <taxon>Metazoa</taxon>
        <taxon>Echinodermata</taxon>
        <taxon>Eleutherozoa</taxon>
        <taxon>Asterozoa</taxon>
        <taxon>Asteroidea</taxon>
        <taxon>Valvatacea</taxon>
        <taxon>Valvatida</taxon>
        <taxon>Asterinidae</taxon>
        <taxon>Patiria</taxon>
    </lineage>
</organism>
<evidence type="ECO:0000256" key="6">
    <source>
        <dbReference type="ARBA" id="ARBA00022490"/>
    </source>
</evidence>
<feature type="domain" description="Nudix hydrolase" evidence="17">
    <location>
        <begin position="97"/>
        <end position="224"/>
    </location>
</feature>
<evidence type="ECO:0000256" key="15">
    <source>
        <dbReference type="ARBA" id="ARBA00068566"/>
    </source>
</evidence>
<dbReference type="FunFam" id="1.10.10.1050:FF:000001">
    <property type="entry name" value="M7GpppN-mRNA hydrolase isoform 2"/>
    <property type="match status" value="1"/>
</dbReference>
<evidence type="ECO:0000256" key="5">
    <source>
        <dbReference type="ARBA" id="ARBA00005279"/>
    </source>
</evidence>
<keyword evidence="10" id="KW-0694">RNA-binding</keyword>
<name>A0A914B052_PATMI</name>
<dbReference type="InterPro" id="IPR020084">
    <property type="entry name" value="NUDIX_hydrolase_CS"/>
</dbReference>
<dbReference type="Gene3D" id="1.10.10.1050">
    <property type="entry name" value="Dcp2, box A domain"/>
    <property type="match status" value="1"/>
</dbReference>
<evidence type="ECO:0000256" key="3">
    <source>
        <dbReference type="ARBA" id="ARBA00004123"/>
    </source>
</evidence>
<dbReference type="OMA" id="HFLPGCS"/>
<keyword evidence="11" id="KW-0464">Manganese</keyword>
<evidence type="ECO:0000256" key="1">
    <source>
        <dbReference type="ARBA" id="ARBA00001936"/>
    </source>
</evidence>
<evidence type="ECO:0000256" key="12">
    <source>
        <dbReference type="ARBA" id="ARBA00023242"/>
    </source>
</evidence>
<evidence type="ECO:0000313" key="18">
    <source>
        <dbReference type="EnsemblMetazoa" id="XP_038069154.1"/>
    </source>
</evidence>
<dbReference type="GO" id="GO:0140933">
    <property type="term" value="F:5'-(N(7)-methylguanosine 5'-triphospho)-[mRNA] hydrolase activity"/>
    <property type="evidence" value="ECO:0007669"/>
    <property type="project" value="UniProtKB-EC"/>
</dbReference>
<dbReference type="AlphaFoldDB" id="A0A914B052"/>
<keyword evidence="6" id="KW-0963">Cytoplasm</keyword>
<comment type="similarity">
    <text evidence="5">Belongs to the Nudix hydrolase family. DCP2 subfamily.</text>
</comment>
<dbReference type="InterPro" id="IPR000086">
    <property type="entry name" value="NUDIX_hydrolase_dom"/>
</dbReference>
<reference evidence="18" key="1">
    <citation type="submission" date="2022-11" db="UniProtKB">
        <authorList>
            <consortium name="EnsemblMetazoa"/>
        </authorList>
    </citation>
    <scope>IDENTIFICATION</scope>
</reference>
<dbReference type="CTD" id="167227"/>
<dbReference type="SMART" id="SM01125">
    <property type="entry name" value="DCP2"/>
    <property type="match status" value="1"/>
</dbReference>
<dbReference type="Pfam" id="PF00293">
    <property type="entry name" value="NUDIX"/>
    <property type="match status" value="1"/>
</dbReference>
<evidence type="ECO:0000256" key="8">
    <source>
        <dbReference type="ARBA" id="ARBA00022723"/>
    </source>
</evidence>
<evidence type="ECO:0000256" key="16">
    <source>
        <dbReference type="ARBA" id="ARBA00078183"/>
    </source>
</evidence>
<dbReference type="GO" id="GO:0003723">
    <property type="term" value="F:RNA binding"/>
    <property type="evidence" value="ECO:0007669"/>
    <property type="project" value="UniProtKB-KW"/>
</dbReference>
<accession>A0A914B052</accession>